<dbReference type="EMBL" id="JBJKBG010000001">
    <property type="protein sequence ID" value="KAL3753780.1"/>
    <property type="molecule type" value="Genomic_DNA"/>
</dbReference>
<reference evidence="1 2" key="1">
    <citation type="submission" date="2024-11" db="EMBL/GenBank/DDBJ databases">
        <title>Chromosome-level genome assembly of Eucalyptus globulus Labill. provides insights into its genome evolution.</title>
        <authorList>
            <person name="Li X."/>
        </authorList>
    </citation>
    <scope>NUCLEOTIDE SEQUENCE [LARGE SCALE GENOMIC DNA]</scope>
    <source>
        <strain evidence="1">CL2024</strain>
        <tissue evidence="1">Fresh tender leaves</tissue>
    </source>
</reference>
<evidence type="ECO:0000313" key="2">
    <source>
        <dbReference type="Proteomes" id="UP001634007"/>
    </source>
</evidence>
<keyword evidence="2" id="KW-1185">Reference proteome</keyword>
<accession>A0ABD3LZN0</accession>
<organism evidence="1 2">
    <name type="scientific">Eucalyptus globulus</name>
    <name type="common">Tasmanian blue gum</name>
    <dbReference type="NCBI Taxonomy" id="34317"/>
    <lineage>
        <taxon>Eukaryota</taxon>
        <taxon>Viridiplantae</taxon>
        <taxon>Streptophyta</taxon>
        <taxon>Embryophyta</taxon>
        <taxon>Tracheophyta</taxon>
        <taxon>Spermatophyta</taxon>
        <taxon>Magnoliopsida</taxon>
        <taxon>eudicotyledons</taxon>
        <taxon>Gunneridae</taxon>
        <taxon>Pentapetalae</taxon>
        <taxon>rosids</taxon>
        <taxon>malvids</taxon>
        <taxon>Myrtales</taxon>
        <taxon>Myrtaceae</taxon>
        <taxon>Myrtoideae</taxon>
        <taxon>Eucalypteae</taxon>
        <taxon>Eucalyptus</taxon>
    </lineage>
</organism>
<sequence length="89" mass="9395">MPILPTTPTSIYGTPVVLETETQEFTDPHFPSTAFVRLTTEIRVDIGQSDLILYSFATIFVKVGDRLVGPIPCPTTPGVGEDGGSGGGN</sequence>
<comment type="caution">
    <text evidence="1">The sequence shown here is derived from an EMBL/GenBank/DDBJ whole genome shotgun (WGS) entry which is preliminary data.</text>
</comment>
<protein>
    <submittedName>
        <fullName evidence="1">Uncharacterized protein</fullName>
    </submittedName>
</protein>
<evidence type="ECO:0000313" key="1">
    <source>
        <dbReference type="EMBL" id="KAL3753780.1"/>
    </source>
</evidence>
<proteinExistence type="predicted"/>
<dbReference type="AlphaFoldDB" id="A0ABD3LZN0"/>
<gene>
    <name evidence="1" type="ORF">ACJRO7_001079</name>
</gene>
<dbReference type="Proteomes" id="UP001634007">
    <property type="component" value="Unassembled WGS sequence"/>
</dbReference>
<name>A0ABD3LZN0_EUCGL</name>